<feature type="chain" id="PRO_5046639751" evidence="2">
    <location>
        <begin position="27"/>
        <end position="109"/>
    </location>
</feature>
<feature type="signal peptide" evidence="2">
    <location>
        <begin position="1"/>
        <end position="26"/>
    </location>
</feature>
<comment type="caution">
    <text evidence="3">The sequence shown here is derived from an EMBL/GenBank/DDBJ whole genome shotgun (WGS) entry which is preliminary data.</text>
</comment>
<evidence type="ECO:0000313" key="4">
    <source>
        <dbReference type="Proteomes" id="UP000702425"/>
    </source>
</evidence>
<keyword evidence="2" id="KW-0732">Signal</keyword>
<name>A0ABX2D0M7_9CYAN</name>
<dbReference type="EMBL" id="SRRZ01000074">
    <property type="protein sequence ID" value="NQE36106.1"/>
    <property type="molecule type" value="Genomic_DNA"/>
</dbReference>
<proteinExistence type="predicted"/>
<organism evidence="3 4">
    <name type="scientific">Microcoleus asticus IPMA8</name>
    <dbReference type="NCBI Taxonomy" id="2563858"/>
    <lineage>
        <taxon>Bacteria</taxon>
        <taxon>Bacillati</taxon>
        <taxon>Cyanobacteriota</taxon>
        <taxon>Cyanophyceae</taxon>
        <taxon>Oscillatoriophycideae</taxon>
        <taxon>Oscillatoriales</taxon>
        <taxon>Microcoleaceae</taxon>
        <taxon>Microcoleus</taxon>
        <taxon>Microcoleus asticus</taxon>
    </lineage>
</organism>
<feature type="region of interest" description="Disordered" evidence="1">
    <location>
        <begin position="74"/>
        <end position="109"/>
    </location>
</feature>
<reference evidence="3 4" key="1">
    <citation type="journal article" date="2020" name="Sci. Rep.">
        <title>A novel cyanobacterial geosmin producer, revising GeoA distribution and dispersion patterns in Bacteria.</title>
        <authorList>
            <person name="Churro C."/>
            <person name="Semedo-Aguiar A.P."/>
            <person name="Silva A.D."/>
            <person name="Pereira-Leal J.B."/>
            <person name="Leite R.B."/>
        </authorList>
    </citation>
    <scope>NUCLEOTIDE SEQUENCE [LARGE SCALE GENOMIC DNA]</scope>
    <source>
        <strain evidence="3 4">IPMA8</strain>
    </source>
</reference>
<dbReference type="RefSeq" id="WP_172189993.1">
    <property type="nucleotide sequence ID" value="NZ_CAWPPK010000290.1"/>
</dbReference>
<keyword evidence="4" id="KW-1185">Reference proteome</keyword>
<evidence type="ECO:0000313" key="3">
    <source>
        <dbReference type="EMBL" id="NQE36106.1"/>
    </source>
</evidence>
<accession>A0ABX2D0M7</accession>
<gene>
    <name evidence="3" type="ORF">E5S67_03869</name>
</gene>
<dbReference type="Proteomes" id="UP000702425">
    <property type="component" value="Unassembled WGS sequence"/>
</dbReference>
<sequence length="109" mass="11947">MIKSTGYFRFLSFAVIYAMTAYPCQAQTTVKSQINVTETQNITSTESADVAKTSASDIGKNPNISKSFTVSELNSTLPNSRPPITTPQNKSVRTNPLGCRFFDTPSMQQ</sequence>
<evidence type="ECO:0000256" key="2">
    <source>
        <dbReference type="SAM" id="SignalP"/>
    </source>
</evidence>
<protein>
    <submittedName>
        <fullName evidence="3">Uncharacterized protein</fullName>
    </submittedName>
</protein>
<evidence type="ECO:0000256" key="1">
    <source>
        <dbReference type="SAM" id="MobiDB-lite"/>
    </source>
</evidence>